<dbReference type="EMBL" id="JBHSQV010000157">
    <property type="protein sequence ID" value="MFC5987278.1"/>
    <property type="molecule type" value="Genomic_DNA"/>
</dbReference>
<evidence type="ECO:0000256" key="6">
    <source>
        <dbReference type="HAMAP-Rule" id="MF_02064"/>
    </source>
</evidence>
<evidence type="ECO:0000256" key="3">
    <source>
        <dbReference type="ARBA" id="ARBA00023082"/>
    </source>
</evidence>
<dbReference type="InterPro" id="IPR013325">
    <property type="entry name" value="RNA_pol_sigma_r2"/>
</dbReference>
<comment type="subcellular location">
    <subcellularLocation>
        <location evidence="6">Cytoplasm</location>
    </subcellularLocation>
</comment>
<sequence length="261" mass="30402">MLLVILKKFLGRRQVAAAEKAETESIEDMIKQIQDGDLILRNQFITDYQPYVAKITSGFSKRYIDPSKDDEYSIALAAFNEAINQYSTESGNSFLGFAKTVMTRRLIDYVRKEERHTKQIPYSAFEVEDDEENLLNPIEISQAVDQYEENLKIETRKEEILELNSELKEFDITFSDLVDCSPKHVDSRETLIEIGKKLAEQTELFSKLKDKKMLPIKDLLDIVEVSRKTLERNRKFIIAVCLVQSGPYPYLKEYLHKERKD</sequence>
<name>A0ABW1IQE3_9BACL</name>
<dbReference type="Proteomes" id="UP001596250">
    <property type="component" value="Unassembled WGS sequence"/>
</dbReference>
<dbReference type="RefSeq" id="WP_379894626.1">
    <property type="nucleotide sequence ID" value="NZ_CBCSCT010000046.1"/>
</dbReference>
<keyword evidence="1 6" id="KW-0963">Cytoplasm</keyword>
<feature type="short sequence motif" description="Polymerase core binding" evidence="6">
    <location>
        <begin position="70"/>
        <end position="83"/>
    </location>
</feature>
<dbReference type="PANTHER" id="PTHR30385:SF6">
    <property type="entry name" value="RNA POLYMERASE SIGMA FACTOR SIGI"/>
    <property type="match status" value="1"/>
</dbReference>
<comment type="similarity">
    <text evidence="6">Belongs to the sigma-70 factor family. SigI subfamily.</text>
</comment>
<evidence type="ECO:0000256" key="1">
    <source>
        <dbReference type="ARBA" id="ARBA00022490"/>
    </source>
</evidence>
<evidence type="ECO:0000259" key="7">
    <source>
        <dbReference type="Pfam" id="PF04542"/>
    </source>
</evidence>
<reference evidence="9" key="1">
    <citation type="journal article" date="2019" name="Int. J. Syst. Evol. Microbiol.">
        <title>The Global Catalogue of Microorganisms (GCM) 10K type strain sequencing project: providing services to taxonomists for standard genome sequencing and annotation.</title>
        <authorList>
            <consortium name="The Broad Institute Genomics Platform"/>
            <consortium name="The Broad Institute Genome Sequencing Center for Infectious Disease"/>
            <person name="Wu L."/>
            <person name="Ma J."/>
        </authorList>
    </citation>
    <scope>NUCLEOTIDE SEQUENCE [LARGE SCALE GENOMIC DNA]</scope>
    <source>
        <strain evidence="9">CCM 8749</strain>
    </source>
</reference>
<dbReference type="PIRSF" id="PIRSF038953">
    <property type="entry name" value="SigI"/>
    <property type="match status" value="1"/>
</dbReference>
<comment type="activity regulation">
    <text evidence="6">Negatively regulated by the anti-sigma-I factor RsgI.</text>
</comment>
<evidence type="ECO:0000256" key="4">
    <source>
        <dbReference type="ARBA" id="ARBA00023125"/>
    </source>
</evidence>
<keyword evidence="6" id="KW-0346">Stress response</keyword>
<evidence type="ECO:0000256" key="2">
    <source>
        <dbReference type="ARBA" id="ARBA00023015"/>
    </source>
</evidence>
<gene>
    <name evidence="6 8" type="primary">sigI</name>
    <name evidence="8" type="ORF">ACFPXP_12765</name>
</gene>
<comment type="subunit">
    <text evidence="6">Interacts with RsgI.</text>
</comment>
<comment type="function">
    <text evidence="6">Sigma factors are initiation factors that promote the attachment of RNA polymerase to specific initiation sites and are then released.</text>
</comment>
<keyword evidence="9" id="KW-1185">Reference proteome</keyword>
<dbReference type="InterPro" id="IPR014244">
    <property type="entry name" value="RNA_pol_sigma-I"/>
</dbReference>
<dbReference type="PANTHER" id="PTHR30385">
    <property type="entry name" value="SIGMA FACTOR F FLAGELLAR"/>
    <property type="match status" value="1"/>
</dbReference>
<dbReference type="SUPFAM" id="SSF88946">
    <property type="entry name" value="Sigma2 domain of RNA polymerase sigma factors"/>
    <property type="match status" value="1"/>
</dbReference>
<organism evidence="8 9">
    <name type="scientific">Marinicrinis lubricantis</name>
    <dbReference type="NCBI Taxonomy" id="2086470"/>
    <lineage>
        <taxon>Bacteria</taxon>
        <taxon>Bacillati</taxon>
        <taxon>Bacillota</taxon>
        <taxon>Bacilli</taxon>
        <taxon>Bacillales</taxon>
        <taxon>Paenibacillaceae</taxon>
    </lineage>
</organism>
<keyword evidence="5 6" id="KW-0804">Transcription</keyword>
<feature type="domain" description="RNA polymerase sigma-70 region 2" evidence="7">
    <location>
        <begin position="45"/>
        <end position="115"/>
    </location>
</feature>
<dbReference type="Gene3D" id="1.10.1740.10">
    <property type="match status" value="1"/>
</dbReference>
<proteinExistence type="inferred from homology"/>
<evidence type="ECO:0000256" key="5">
    <source>
        <dbReference type="ARBA" id="ARBA00023163"/>
    </source>
</evidence>
<dbReference type="InterPro" id="IPR007627">
    <property type="entry name" value="RNA_pol_sigma70_r2"/>
</dbReference>
<protein>
    <recommendedName>
        <fullName evidence="6">RNA polymerase sigma factor SigI</fullName>
    </recommendedName>
</protein>
<evidence type="ECO:0000313" key="8">
    <source>
        <dbReference type="EMBL" id="MFC5987278.1"/>
    </source>
</evidence>
<accession>A0ABW1IQE3</accession>
<dbReference type="HAMAP" id="MF_02064">
    <property type="entry name" value="Sigma70_SigI"/>
    <property type="match status" value="1"/>
</dbReference>
<keyword evidence="4 6" id="KW-0238">DNA-binding</keyword>
<dbReference type="Pfam" id="PF04542">
    <property type="entry name" value="Sigma70_r2"/>
    <property type="match status" value="1"/>
</dbReference>
<evidence type="ECO:0000313" key="9">
    <source>
        <dbReference type="Proteomes" id="UP001596250"/>
    </source>
</evidence>
<comment type="caution">
    <text evidence="8">The sequence shown here is derived from an EMBL/GenBank/DDBJ whole genome shotgun (WGS) entry which is preliminary data.</text>
</comment>
<feature type="DNA-binding region" description="H-T-H motif" evidence="6">
    <location>
        <begin position="216"/>
        <end position="235"/>
    </location>
</feature>
<dbReference type="NCBIfam" id="TIGR02895">
    <property type="entry name" value="spore_sigI"/>
    <property type="match status" value="1"/>
</dbReference>
<keyword evidence="2 6" id="KW-0805">Transcription regulation</keyword>
<keyword evidence="3 6" id="KW-0731">Sigma factor</keyword>
<dbReference type="NCBIfam" id="NF006176">
    <property type="entry name" value="PRK08311.2-4"/>
    <property type="match status" value="1"/>
</dbReference>